<dbReference type="PROSITE" id="PS50110">
    <property type="entry name" value="RESPONSE_REGULATORY"/>
    <property type="match status" value="1"/>
</dbReference>
<dbReference type="GO" id="GO:0000160">
    <property type="term" value="P:phosphorelay signal transduction system"/>
    <property type="evidence" value="ECO:0007669"/>
    <property type="project" value="InterPro"/>
</dbReference>
<evidence type="ECO:0000256" key="2">
    <source>
        <dbReference type="PROSITE-ProRule" id="PRU00169"/>
    </source>
</evidence>
<evidence type="ECO:0000256" key="1">
    <source>
        <dbReference type="ARBA" id="ARBA00022553"/>
    </source>
</evidence>
<dbReference type="SUPFAM" id="SSF52172">
    <property type="entry name" value="CheY-like"/>
    <property type="match status" value="1"/>
</dbReference>
<comment type="caution">
    <text evidence="4">The sequence shown here is derived from an EMBL/GenBank/DDBJ whole genome shotgun (WGS) entry which is preliminary data.</text>
</comment>
<evidence type="ECO:0000259" key="3">
    <source>
        <dbReference type="PROSITE" id="PS50110"/>
    </source>
</evidence>
<dbReference type="InterPro" id="IPR001789">
    <property type="entry name" value="Sig_transdc_resp-reg_receiver"/>
</dbReference>
<dbReference type="EMBL" id="NQJD01000014">
    <property type="protein sequence ID" value="TAA74950.1"/>
    <property type="molecule type" value="Genomic_DNA"/>
</dbReference>
<evidence type="ECO:0000313" key="5">
    <source>
        <dbReference type="Proteomes" id="UP000316238"/>
    </source>
</evidence>
<dbReference type="Pfam" id="PF00072">
    <property type="entry name" value="Response_reg"/>
    <property type="match status" value="1"/>
</dbReference>
<feature type="modified residue" description="4-aspartylphosphate" evidence="2">
    <location>
        <position position="52"/>
    </location>
</feature>
<dbReference type="AlphaFoldDB" id="A0A521G1P7"/>
<keyword evidence="5" id="KW-1185">Reference proteome</keyword>
<dbReference type="PANTHER" id="PTHR44591">
    <property type="entry name" value="STRESS RESPONSE REGULATOR PROTEIN 1"/>
    <property type="match status" value="1"/>
</dbReference>
<protein>
    <submittedName>
        <fullName evidence="4">Response regulator receiver domain-containing protein</fullName>
    </submittedName>
</protein>
<organism evidence="4 5">
    <name type="scientific">Candidatus Electronema aureum</name>
    <dbReference type="NCBI Taxonomy" id="2005002"/>
    <lineage>
        <taxon>Bacteria</taxon>
        <taxon>Pseudomonadati</taxon>
        <taxon>Thermodesulfobacteriota</taxon>
        <taxon>Desulfobulbia</taxon>
        <taxon>Desulfobulbales</taxon>
        <taxon>Desulfobulbaceae</taxon>
        <taxon>Candidatus Electronema</taxon>
    </lineage>
</organism>
<dbReference type="InterPro" id="IPR011006">
    <property type="entry name" value="CheY-like_superfamily"/>
</dbReference>
<evidence type="ECO:0000313" key="4">
    <source>
        <dbReference type="EMBL" id="TAA74950.1"/>
    </source>
</evidence>
<dbReference type="InterPro" id="IPR050595">
    <property type="entry name" value="Bact_response_regulator"/>
</dbReference>
<keyword evidence="1 2" id="KW-0597">Phosphoprotein</keyword>
<gene>
    <name evidence="4" type="ORF">CDV28_11435</name>
</gene>
<feature type="domain" description="Response regulatory" evidence="3">
    <location>
        <begin position="3"/>
        <end position="120"/>
    </location>
</feature>
<accession>A0A521G1P7</accession>
<name>A0A521G1P7_9BACT</name>
<reference evidence="4" key="1">
    <citation type="submission" date="2017-07" db="EMBL/GenBank/DDBJ databases">
        <title>The cable genome - Insights into the physiology and evolution of filamentous bacteria capable of sulfide oxidation via long distance electron transfer.</title>
        <authorList>
            <person name="Thorup C."/>
            <person name="Bjerg J.T."/>
            <person name="Schreiber L."/>
            <person name="Nielsen L.P."/>
            <person name="Kjeldsen K.U."/>
            <person name="Boesen T."/>
            <person name="Boggild A."/>
            <person name="Meysman F."/>
            <person name="Geelhoed J."/>
            <person name="Schramm A."/>
        </authorList>
    </citation>
    <scope>NUCLEOTIDE SEQUENCE [LARGE SCALE GENOMIC DNA]</scope>
    <source>
        <strain evidence="4">GS</strain>
    </source>
</reference>
<dbReference type="SMART" id="SM00448">
    <property type="entry name" value="REC"/>
    <property type="match status" value="1"/>
</dbReference>
<proteinExistence type="predicted"/>
<dbReference type="PANTHER" id="PTHR44591:SF23">
    <property type="entry name" value="CHEY SUBFAMILY"/>
    <property type="match status" value="1"/>
</dbReference>
<dbReference type="Gene3D" id="3.40.50.2300">
    <property type="match status" value="1"/>
</dbReference>
<dbReference type="Proteomes" id="UP000316238">
    <property type="component" value="Unassembled WGS sequence"/>
</dbReference>
<sequence>MRKILIMDDDEQILSLLSRSMELAGFAAVTAPNGREGQRLLEKQPFDLVITDLIMPEKEGMETISYIKKHFPGMKIIAISGGGRIGPETYLPAALELGAHLAFAKPFSMDELLNAVRELLNE</sequence>